<dbReference type="AlphaFoldDB" id="A0A3N4KRM9"/>
<sequence length="626" mass="69905">MSLSVPSISASLLAPSTPFSDLLDLSDNPETPETTYSFQEPRQHRTTMQTDEHYLAEPVPDRAPHFNTDDEMVDSETDRKDTDFDIDLDSYSSPEGIEVDDVNNAMEDDYVDNAEPPSISFDNDDLMIDEEEDITYPVPQPALLSSHGSSDLPEASQDTLRLPSVQNSADVPLFSFSHQESSLPHETQFATQELPSVPDHSLYEDVPTDNVDIPEQVTNTETQSSKPDAEASTELNKDEETPRAQSPAKAAEEAHREPDHQSGDVQGHDSTELDNDFHHHGNWSENTSTTLAHEPNLLEDQREFEDEQDAIVGSHAEDVAAEVNDTIEDPATITGFAQYSLHPIIVQFGENRLSLFPPPPPIAEDGSIGSPINDLEFLIQDHDVCEKGVDRLFQELRNVLEGVVGKDVEFVMEIEGYGVIIGEDNKSCSAFSLQDILSFHVQLHQQDGLETPEPLQINLTTRPTLVNRIASLTAAVNQGIGFSQAVGVIESTIEDIEDSYMKTGDDHNENVAEENAQPEQEENQEVEYHNSDDDRLLEEDEESLAPEPKAPQEVYSNLVAPVVQKDTEEELMKRKRRLKTSSLKESSLKKRSLKRNRPKKSRLKKTTMGQMKWVQKLILDPHPGLL</sequence>
<reference evidence="2 3" key="1">
    <citation type="journal article" date="2018" name="Nat. Ecol. Evol.">
        <title>Pezizomycetes genomes reveal the molecular basis of ectomycorrhizal truffle lifestyle.</title>
        <authorList>
            <person name="Murat C."/>
            <person name="Payen T."/>
            <person name="Noel B."/>
            <person name="Kuo A."/>
            <person name="Morin E."/>
            <person name="Chen J."/>
            <person name="Kohler A."/>
            <person name="Krizsan K."/>
            <person name="Balestrini R."/>
            <person name="Da Silva C."/>
            <person name="Montanini B."/>
            <person name="Hainaut M."/>
            <person name="Levati E."/>
            <person name="Barry K.W."/>
            <person name="Belfiori B."/>
            <person name="Cichocki N."/>
            <person name="Clum A."/>
            <person name="Dockter R.B."/>
            <person name="Fauchery L."/>
            <person name="Guy J."/>
            <person name="Iotti M."/>
            <person name="Le Tacon F."/>
            <person name="Lindquist E.A."/>
            <person name="Lipzen A."/>
            <person name="Malagnac F."/>
            <person name="Mello A."/>
            <person name="Molinier V."/>
            <person name="Miyauchi S."/>
            <person name="Poulain J."/>
            <person name="Riccioni C."/>
            <person name="Rubini A."/>
            <person name="Sitrit Y."/>
            <person name="Splivallo R."/>
            <person name="Traeger S."/>
            <person name="Wang M."/>
            <person name="Zifcakova L."/>
            <person name="Wipf D."/>
            <person name="Zambonelli A."/>
            <person name="Paolocci F."/>
            <person name="Nowrousian M."/>
            <person name="Ottonello S."/>
            <person name="Baldrian P."/>
            <person name="Spatafora J.W."/>
            <person name="Henrissat B."/>
            <person name="Nagy L.G."/>
            <person name="Aury J.M."/>
            <person name="Wincker P."/>
            <person name="Grigoriev I.V."/>
            <person name="Bonfante P."/>
            <person name="Martin F.M."/>
        </authorList>
    </citation>
    <scope>NUCLEOTIDE SEQUENCE [LARGE SCALE GENOMIC DNA]</scope>
    <source>
        <strain evidence="2 3">CCBAS932</strain>
    </source>
</reference>
<feature type="compositionally biased region" description="Basic and acidic residues" evidence="1">
    <location>
        <begin position="50"/>
        <end position="68"/>
    </location>
</feature>
<feature type="region of interest" description="Disordered" evidence="1">
    <location>
        <begin position="1"/>
        <end position="102"/>
    </location>
</feature>
<dbReference type="InParanoid" id="A0A3N4KRM9"/>
<dbReference type="Proteomes" id="UP000277580">
    <property type="component" value="Unassembled WGS sequence"/>
</dbReference>
<protein>
    <submittedName>
        <fullName evidence="2">Uncharacterized protein</fullName>
    </submittedName>
</protein>
<name>A0A3N4KRM9_9PEZI</name>
<feature type="region of interest" description="Disordered" evidence="1">
    <location>
        <begin position="176"/>
        <end position="288"/>
    </location>
</feature>
<dbReference type="Pfam" id="PF10336">
    <property type="entry name" value="DUF2420"/>
    <property type="match status" value="1"/>
</dbReference>
<feature type="compositionally biased region" description="Acidic residues" evidence="1">
    <location>
        <begin position="535"/>
        <end position="544"/>
    </location>
</feature>
<evidence type="ECO:0000313" key="3">
    <source>
        <dbReference type="Proteomes" id="UP000277580"/>
    </source>
</evidence>
<feature type="compositionally biased region" description="Polar residues" evidence="1">
    <location>
        <begin position="176"/>
        <end position="194"/>
    </location>
</feature>
<dbReference type="OrthoDB" id="5339076at2759"/>
<feature type="region of interest" description="Disordered" evidence="1">
    <location>
        <begin position="566"/>
        <end position="608"/>
    </location>
</feature>
<feature type="compositionally biased region" description="Polar residues" evidence="1">
    <location>
        <begin position="1"/>
        <end position="10"/>
    </location>
</feature>
<feature type="region of interest" description="Disordered" evidence="1">
    <location>
        <begin position="132"/>
        <end position="164"/>
    </location>
</feature>
<dbReference type="EMBL" id="ML119124">
    <property type="protein sequence ID" value="RPB13203.1"/>
    <property type="molecule type" value="Genomic_DNA"/>
</dbReference>
<organism evidence="2 3">
    <name type="scientific">Morchella conica CCBAS932</name>
    <dbReference type="NCBI Taxonomy" id="1392247"/>
    <lineage>
        <taxon>Eukaryota</taxon>
        <taxon>Fungi</taxon>
        <taxon>Dikarya</taxon>
        <taxon>Ascomycota</taxon>
        <taxon>Pezizomycotina</taxon>
        <taxon>Pezizomycetes</taxon>
        <taxon>Pezizales</taxon>
        <taxon>Morchellaceae</taxon>
        <taxon>Morchella</taxon>
    </lineage>
</organism>
<feature type="region of interest" description="Disordered" evidence="1">
    <location>
        <begin position="501"/>
        <end position="552"/>
    </location>
</feature>
<keyword evidence="3" id="KW-1185">Reference proteome</keyword>
<evidence type="ECO:0000256" key="1">
    <source>
        <dbReference type="SAM" id="MobiDB-lite"/>
    </source>
</evidence>
<proteinExistence type="predicted"/>
<gene>
    <name evidence="2" type="ORF">P167DRAFT_134527</name>
</gene>
<dbReference type="InterPro" id="IPR018822">
    <property type="entry name" value="UPF0646"/>
</dbReference>
<feature type="compositionally biased region" description="Basic and acidic residues" evidence="1">
    <location>
        <begin position="501"/>
        <end position="510"/>
    </location>
</feature>
<feature type="compositionally biased region" description="Polar residues" evidence="1">
    <location>
        <begin position="216"/>
        <end position="226"/>
    </location>
</feature>
<feature type="compositionally biased region" description="Basic and acidic residues" evidence="1">
    <location>
        <begin position="250"/>
        <end position="279"/>
    </location>
</feature>
<feature type="compositionally biased region" description="Basic residues" evidence="1">
    <location>
        <begin position="589"/>
        <end position="605"/>
    </location>
</feature>
<evidence type="ECO:0000313" key="2">
    <source>
        <dbReference type="EMBL" id="RPB13203.1"/>
    </source>
</evidence>
<feature type="compositionally biased region" description="Polar residues" evidence="1">
    <location>
        <begin position="28"/>
        <end position="40"/>
    </location>
</feature>
<dbReference type="STRING" id="1392247.A0A3N4KRM9"/>
<accession>A0A3N4KRM9</accession>